<dbReference type="GO" id="GO:0003700">
    <property type="term" value="F:DNA-binding transcription factor activity"/>
    <property type="evidence" value="ECO:0007669"/>
    <property type="project" value="TreeGrafter"/>
</dbReference>
<dbReference type="SUPFAM" id="SSF47413">
    <property type="entry name" value="lambda repressor-like DNA-binding domains"/>
    <property type="match status" value="1"/>
</dbReference>
<dbReference type="InterPro" id="IPR013096">
    <property type="entry name" value="Cupin_2"/>
</dbReference>
<accession>A0AAE3ES12</accession>
<evidence type="ECO:0000259" key="2">
    <source>
        <dbReference type="PROSITE" id="PS50943"/>
    </source>
</evidence>
<dbReference type="Gene3D" id="2.60.120.10">
    <property type="entry name" value="Jelly Rolls"/>
    <property type="match status" value="1"/>
</dbReference>
<evidence type="ECO:0000313" key="3">
    <source>
        <dbReference type="EMBL" id="MCF7569612.1"/>
    </source>
</evidence>
<dbReference type="InterPro" id="IPR011051">
    <property type="entry name" value="RmlC_Cupin_sf"/>
</dbReference>
<dbReference type="SMART" id="SM00530">
    <property type="entry name" value="HTH_XRE"/>
    <property type="match status" value="1"/>
</dbReference>
<reference evidence="3" key="1">
    <citation type="submission" date="2022-01" db="EMBL/GenBank/DDBJ databases">
        <title>Draft genome sequence of Sabulilitoribacter arenilitoris KCTC 52401.</title>
        <authorList>
            <person name="Oh J.-S."/>
        </authorList>
    </citation>
    <scope>NUCLEOTIDE SEQUENCE</scope>
    <source>
        <strain evidence="3">HMF6543</strain>
    </source>
</reference>
<organism evidence="3 4">
    <name type="scientific">Wocania arenilitoris</name>
    <dbReference type="NCBI Taxonomy" id="2044858"/>
    <lineage>
        <taxon>Bacteria</taxon>
        <taxon>Pseudomonadati</taxon>
        <taxon>Bacteroidota</taxon>
        <taxon>Flavobacteriia</taxon>
        <taxon>Flavobacteriales</taxon>
        <taxon>Flavobacteriaceae</taxon>
        <taxon>Wocania</taxon>
    </lineage>
</organism>
<protein>
    <submittedName>
        <fullName evidence="3">XRE family transcriptional regulator</fullName>
    </submittedName>
</protein>
<dbReference type="PROSITE" id="PS50943">
    <property type="entry name" value="HTH_CROC1"/>
    <property type="match status" value="1"/>
</dbReference>
<proteinExistence type="predicted"/>
<dbReference type="GO" id="GO:0005829">
    <property type="term" value="C:cytosol"/>
    <property type="evidence" value="ECO:0007669"/>
    <property type="project" value="TreeGrafter"/>
</dbReference>
<dbReference type="Gene3D" id="1.10.260.40">
    <property type="entry name" value="lambda repressor-like DNA-binding domains"/>
    <property type="match status" value="1"/>
</dbReference>
<dbReference type="CDD" id="cd00093">
    <property type="entry name" value="HTH_XRE"/>
    <property type="match status" value="1"/>
</dbReference>
<dbReference type="InterPro" id="IPR014710">
    <property type="entry name" value="RmlC-like_jellyroll"/>
</dbReference>
<sequence length="189" mass="21541">MEDILVNLGKQLKKVRVNKNLSLKQVAEMSDLSIGLISKIENFRTTPSLPVLLKIMQSLEVDLSELNLSPNNKEPYVLIKKGEGTVEEREDSRGLEYNFLFSDSIANSNLRLYIINVKKDVYREPISTDAIELLYVINGKLEYILNEEVIKLSEGDILFFDGSTPHALQNKNTKTATLLKLYMIQKNSY</sequence>
<evidence type="ECO:0000313" key="4">
    <source>
        <dbReference type="Proteomes" id="UP001199795"/>
    </source>
</evidence>
<gene>
    <name evidence="3" type="ORF">L3X37_14785</name>
</gene>
<dbReference type="InterPro" id="IPR001387">
    <property type="entry name" value="Cro/C1-type_HTH"/>
</dbReference>
<dbReference type="Proteomes" id="UP001199795">
    <property type="component" value="Unassembled WGS sequence"/>
</dbReference>
<comment type="caution">
    <text evidence="3">The sequence shown here is derived from an EMBL/GenBank/DDBJ whole genome shotgun (WGS) entry which is preliminary data.</text>
</comment>
<feature type="domain" description="HTH cro/C1-type" evidence="2">
    <location>
        <begin position="12"/>
        <end position="66"/>
    </location>
</feature>
<dbReference type="InterPro" id="IPR050807">
    <property type="entry name" value="TransReg_Diox_bact_type"/>
</dbReference>
<name>A0AAE3ES12_9FLAO</name>
<dbReference type="PANTHER" id="PTHR46797:SF1">
    <property type="entry name" value="METHYLPHOSPHONATE SYNTHASE"/>
    <property type="match status" value="1"/>
</dbReference>
<evidence type="ECO:0000256" key="1">
    <source>
        <dbReference type="ARBA" id="ARBA00023125"/>
    </source>
</evidence>
<dbReference type="InterPro" id="IPR010982">
    <property type="entry name" value="Lambda_DNA-bd_dom_sf"/>
</dbReference>
<dbReference type="SUPFAM" id="SSF51182">
    <property type="entry name" value="RmlC-like cupins"/>
    <property type="match status" value="1"/>
</dbReference>
<dbReference type="RefSeq" id="WP_237240940.1">
    <property type="nucleotide sequence ID" value="NZ_JAKKDU010000023.1"/>
</dbReference>
<dbReference type="GO" id="GO:0003677">
    <property type="term" value="F:DNA binding"/>
    <property type="evidence" value="ECO:0007669"/>
    <property type="project" value="UniProtKB-KW"/>
</dbReference>
<keyword evidence="4" id="KW-1185">Reference proteome</keyword>
<keyword evidence="1" id="KW-0238">DNA-binding</keyword>
<dbReference type="PANTHER" id="PTHR46797">
    <property type="entry name" value="HTH-TYPE TRANSCRIPTIONAL REGULATOR"/>
    <property type="match status" value="1"/>
</dbReference>
<dbReference type="EMBL" id="JAKKDU010000023">
    <property type="protein sequence ID" value="MCF7569612.1"/>
    <property type="molecule type" value="Genomic_DNA"/>
</dbReference>
<dbReference type="Pfam" id="PF01381">
    <property type="entry name" value="HTH_3"/>
    <property type="match status" value="1"/>
</dbReference>
<dbReference type="CDD" id="cd02209">
    <property type="entry name" value="cupin_XRE_C"/>
    <property type="match status" value="1"/>
</dbReference>
<dbReference type="AlphaFoldDB" id="A0AAE3ES12"/>
<dbReference type="Pfam" id="PF07883">
    <property type="entry name" value="Cupin_2"/>
    <property type="match status" value="1"/>
</dbReference>